<evidence type="ECO:0000313" key="3">
    <source>
        <dbReference type="Proteomes" id="UP001218218"/>
    </source>
</evidence>
<dbReference type="EMBL" id="JARIHO010000084">
    <property type="protein sequence ID" value="KAJ7308768.1"/>
    <property type="molecule type" value="Genomic_DNA"/>
</dbReference>
<name>A0AAD6Z663_9AGAR</name>
<accession>A0AAD6Z663</accession>
<reference evidence="2" key="1">
    <citation type="submission" date="2023-03" db="EMBL/GenBank/DDBJ databases">
        <title>Massive genome expansion in bonnet fungi (Mycena s.s.) driven by repeated elements and novel gene families across ecological guilds.</title>
        <authorList>
            <consortium name="Lawrence Berkeley National Laboratory"/>
            <person name="Harder C.B."/>
            <person name="Miyauchi S."/>
            <person name="Viragh M."/>
            <person name="Kuo A."/>
            <person name="Thoen E."/>
            <person name="Andreopoulos B."/>
            <person name="Lu D."/>
            <person name="Skrede I."/>
            <person name="Drula E."/>
            <person name="Henrissat B."/>
            <person name="Morin E."/>
            <person name="Kohler A."/>
            <person name="Barry K."/>
            <person name="LaButti K."/>
            <person name="Morin E."/>
            <person name="Salamov A."/>
            <person name="Lipzen A."/>
            <person name="Mereny Z."/>
            <person name="Hegedus B."/>
            <person name="Baldrian P."/>
            <person name="Stursova M."/>
            <person name="Weitz H."/>
            <person name="Taylor A."/>
            <person name="Grigoriev I.V."/>
            <person name="Nagy L.G."/>
            <person name="Martin F."/>
            <person name="Kauserud H."/>
        </authorList>
    </citation>
    <scope>NUCLEOTIDE SEQUENCE</scope>
    <source>
        <strain evidence="2">CBHHK002</strain>
    </source>
</reference>
<sequence>MNRLGTSGTEGREREATETGGGESDHSTELVLSVNTGEVRTQYMDIPGDTCKDTAGPCTGPHPQSELVLPRVNPQMPLSVSCSDVSREQMGRMRLGGHDLFLLLTSTFIAASATHPLPIPPTAWDCMSKIIGAVGNSVLPSEGWQLKGGTISVCKTVLVRTHVYFHLWNLSCGVTQVGQKLKLYRDSSFPIPSVLSPHSSSAL</sequence>
<comment type="caution">
    <text evidence="2">The sequence shown here is derived from an EMBL/GenBank/DDBJ whole genome shotgun (WGS) entry which is preliminary data.</text>
</comment>
<evidence type="ECO:0000256" key="1">
    <source>
        <dbReference type="SAM" id="MobiDB-lite"/>
    </source>
</evidence>
<organism evidence="2 3">
    <name type="scientific">Mycena albidolilacea</name>
    <dbReference type="NCBI Taxonomy" id="1033008"/>
    <lineage>
        <taxon>Eukaryota</taxon>
        <taxon>Fungi</taxon>
        <taxon>Dikarya</taxon>
        <taxon>Basidiomycota</taxon>
        <taxon>Agaricomycotina</taxon>
        <taxon>Agaricomycetes</taxon>
        <taxon>Agaricomycetidae</taxon>
        <taxon>Agaricales</taxon>
        <taxon>Marasmiineae</taxon>
        <taxon>Mycenaceae</taxon>
        <taxon>Mycena</taxon>
    </lineage>
</organism>
<dbReference type="AlphaFoldDB" id="A0AAD6Z663"/>
<gene>
    <name evidence="2" type="ORF">DFH08DRAFT_944384</name>
</gene>
<evidence type="ECO:0000313" key="2">
    <source>
        <dbReference type="EMBL" id="KAJ7308768.1"/>
    </source>
</evidence>
<keyword evidence="3" id="KW-1185">Reference proteome</keyword>
<proteinExistence type="predicted"/>
<protein>
    <submittedName>
        <fullName evidence="2">Uncharacterized protein</fullName>
    </submittedName>
</protein>
<dbReference type="Proteomes" id="UP001218218">
    <property type="component" value="Unassembled WGS sequence"/>
</dbReference>
<feature type="region of interest" description="Disordered" evidence="1">
    <location>
        <begin position="1"/>
        <end position="29"/>
    </location>
</feature>
<feature type="compositionally biased region" description="Basic and acidic residues" evidence="1">
    <location>
        <begin position="10"/>
        <end position="28"/>
    </location>
</feature>